<dbReference type="HOGENOM" id="CLU_1391113_0_0_1"/>
<evidence type="ECO:0000256" key="1">
    <source>
        <dbReference type="SAM" id="SignalP"/>
    </source>
</evidence>
<dbReference type="AlphaFoldDB" id="A0A0A1TAE5"/>
<accession>A0A0A1TAE5</accession>
<reference evidence="2 3" key="1">
    <citation type="journal article" date="2015" name="Genome Announc.">
        <title>Draft Genome Sequence and Gene Annotation of the Entomopathogenic Fungus Verticillium hemipterigenum.</title>
        <authorList>
            <person name="Horn F."/>
            <person name="Habel A."/>
            <person name="Scharf D.H."/>
            <person name="Dworschak J."/>
            <person name="Brakhage A.A."/>
            <person name="Guthke R."/>
            <person name="Hertweck C."/>
            <person name="Linde J."/>
        </authorList>
    </citation>
    <scope>NUCLEOTIDE SEQUENCE [LARGE SCALE GENOMIC DNA]</scope>
</reference>
<feature type="chain" id="PRO_5001979455" evidence="1">
    <location>
        <begin position="21"/>
        <end position="196"/>
    </location>
</feature>
<evidence type="ECO:0000313" key="2">
    <source>
        <dbReference type="EMBL" id="CEJ82349.1"/>
    </source>
</evidence>
<keyword evidence="1" id="KW-0732">Signal</keyword>
<name>A0A0A1TAE5_9HYPO</name>
<organism evidence="2 3">
    <name type="scientific">[Torrubiella] hemipterigena</name>
    <dbReference type="NCBI Taxonomy" id="1531966"/>
    <lineage>
        <taxon>Eukaryota</taxon>
        <taxon>Fungi</taxon>
        <taxon>Dikarya</taxon>
        <taxon>Ascomycota</taxon>
        <taxon>Pezizomycotina</taxon>
        <taxon>Sordariomycetes</taxon>
        <taxon>Hypocreomycetidae</taxon>
        <taxon>Hypocreales</taxon>
        <taxon>Clavicipitaceae</taxon>
        <taxon>Clavicipitaceae incertae sedis</taxon>
        <taxon>'Torrubiella' clade</taxon>
    </lineage>
</organism>
<feature type="signal peptide" evidence="1">
    <location>
        <begin position="1"/>
        <end position="20"/>
    </location>
</feature>
<dbReference type="OrthoDB" id="65569at2759"/>
<keyword evidence="3" id="KW-1185">Reference proteome</keyword>
<dbReference type="EMBL" id="CDHN01000001">
    <property type="protein sequence ID" value="CEJ82349.1"/>
    <property type="molecule type" value="Genomic_DNA"/>
</dbReference>
<sequence>MLAQQCDFALAANLVSVAVASVLNTEAKNAIVGRDNPWPGWEMLDNNNRTKQIVVDGDNLYQIHNNGNIYQFTGTPMTGWRQLDNNPYSDRLVAANGDLYQLHSTNAIWKYTGTPFTGWELIGNQKLPATKLVATRGIVAKSDGSQRVKQYTGVPLAEWPEIFYDDYGTYAICAADGELYTNTRGAVWKYTGTPGK</sequence>
<gene>
    <name evidence="2" type="ORF">VHEMI02419</name>
</gene>
<dbReference type="Proteomes" id="UP000039046">
    <property type="component" value="Unassembled WGS sequence"/>
</dbReference>
<evidence type="ECO:0000313" key="3">
    <source>
        <dbReference type="Proteomes" id="UP000039046"/>
    </source>
</evidence>
<protein>
    <submittedName>
        <fullName evidence="2">Uncharacterized protein</fullName>
    </submittedName>
</protein>
<proteinExistence type="predicted"/>